<dbReference type="GO" id="GO:0051087">
    <property type="term" value="F:protein-folding chaperone binding"/>
    <property type="evidence" value="ECO:0007669"/>
    <property type="project" value="InterPro"/>
</dbReference>
<feature type="region of interest" description="Disordered" evidence="10">
    <location>
        <begin position="1"/>
        <end position="43"/>
    </location>
</feature>
<dbReference type="GO" id="GO:0000774">
    <property type="term" value="F:adenyl-nucleotide exchange factor activity"/>
    <property type="evidence" value="ECO:0007669"/>
    <property type="project" value="InterPro"/>
</dbReference>
<evidence type="ECO:0000256" key="9">
    <source>
        <dbReference type="RuleBase" id="RU004478"/>
    </source>
</evidence>
<dbReference type="Proteomes" id="UP000029859">
    <property type="component" value="Unassembled WGS sequence"/>
</dbReference>
<name>A0A099SZH1_METMT</name>
<comment type="subcellular location">
    <subcellularLocation>
        <location evidence="1 7">Cytoplasm</location>
    </subcellularLocation>
</comment>
<dbReference type="PANTHER" id="PTHR21237">
    <property type="entry name" value="GRPE PROTEIN"/>
    <property type="match status" value="1"/>
</dbReference>
<evidence type="ECO:0000256" key="6">
    <source>
        <dbReference type="ARBA" id="ARBA00023186"/>
    </source>
</evidence>
<evidence type="ECO:0000256" key="8">
    <source>
        <dbReference type="RuleBase" id="RU000639"/>
    </source>
</evidence>
<evidence type="ECO:0000256" key="5">
    <source>
        <dbReference type="ARBA" id="ARBA00023016"/>
    </source>
</evidence>
<feature type="compositionally biased region" description="Basic and acidic residues" evidence="10">
    <location>
        <begin position="11"/>
        <end position="28"/>
    </location>
</feature>
<dbReference type="HAMAP" id="MF_01151">
    <property type="entry name" value="GrpE"/>
    <property type="match status" value="1"/>
</dbReference>
<protein>
    <recommendedName>
        <fullName evidence="7 8">Protein GrpE</fullName>
    </recommendedName>
    <alternativeName>
        <fullName evidence="7">HSP-70 cofactor</fullName>
    </alternativeName>
</protein>
<evidence type="ECO:0000256" key="3">
    <source>
        <dbReference type="ARBA" id="ARBA00011738"/>
    </source>
</evidence>
<dbReference type="AlphaFoldDB" id="A0A099SZH1"/>
<evidence type="ECO:0000313" key="12">
    <source>
        <dbReference type="Proteomes" id="UP000029859"/>
    </source>
</evidence>
<dbReference type="SUPFAM" id="SSF51064">
    <property type="entry name" value="Head domain of nucleotide exchange factor GrpE"/>
    <property type="match status" value="1"/>
</dbReference>
<accession>A0A099SZH1</accession>
<dbReference type="GO" id="GO:0006457">
    <property type="term" value="P:protein folding"/>
    <property type="evidence" value="ECO:0007669"/>
    <property type="project" value="InterPro"/>
</dbReference>
<dbReference type="PROSITE" id="PS01071">
    <property type="entry name" value="GRPE"/>
    <property type="match status" value="1"/>
</dbReference>
<evidence type="ECO:0000256" key="7">
    <source>
        <dbReference type="HAMAP-Rule" id="MF_01151"/>
    </source>
</evidence>
<sequence>MAGKFGKKSKVKEEKDSCTGCKNDDLSEKLAGNGGDDQNEDIASADSDITELKEQLIRQRAEFENFRKRSVREKEEFRKFALENMMVEMLEVYDNFERALESAKKTDDVNSVIEGVEMVFRQFVSILEKEGLKKIDCTGQEFDPHLHEAMMHVQTSEHPEGHVVDVCKPGYELNSKVIRHAMVTIADNPDEN</sequence>
<keyword evidence="5 7" id="KW-0346">Stress response</keyword>
<comment type="caution">
    <text evidence="11">The sequence shown here is derived from an EMBL/GenBank/DDBJ whole genome shotgun (WGS) entry which is preliminary data.</text>
</comment>
<dbReference type="InterPro" id="IPR013805">
    <property type="entry name" value="GrpE_CC"/>
</dbReference>
<dbReference type="InterPro" id="IPR009012">
    <property type="entry name" value="GrpE_head"/>
</dbReference>
<comment type="similarity">
    <text evidence="2 7 9">Belongs to the GrpE family.</text>
</comment>
<proteinExistence type="inferred from homology"/>
<reference evidence="11 12" key="1">
    <citation type="submission" date="2014-09" db="EMBL/GenBank/DDBJ databases">
        <title>Draft genome sequence of an obligately methylotrophic methanogen, Methanococcoides methylutens, isolated from marine sediment.</title>
        <authorList>
            <person name="Guan Y."/>
            <person name="Ngugi D.K."/>
            <person name="Blom J."/>
            <person name="Ali S."/>
            <person name="Ferry J.G."/>
            <person name="Stingl U."/>
        </authorList>
    </citation>
    <scope>NUCLEOTIDE SEQUENCE [LARGE SCALE GENOMIC DNA]</scope>
    <source>
        <strain evidence="11 12">DSM 2657</strain>
    </source>
</reference>
<dbReference type="Gene3D" id="2.30.22.10">
    <property type="entry name" value="Head domain of nucleotide exchange factor GrpE"/>
    <property type="match status" value="1"/>
</dbReference>
<feature type="compositionally biased region" description="Basic residues" evidence="10">
    <location>
        <begin position="1"/>
        <end position="10"/>
    </location>
</feature>
<dbReference type="InterPro" id="IPR000740">
    <property type="entry name" value="GrpE"/>
</dbReference>
<dbReference type="PRINTS" id="PR00773">
    <property type="entry name" value="GRPEPROTEIN"/>
</dbReference>
<organism evidence="11 12">
    <name type="scientific">Methanococcoides methylutens</name>
    <dbReference type="NCBI Taxonomy" id="2226"/>
    <lineage>
        <taxon>Archaea</taxon>
        <taxon>Methanobacteriati</taxon>
        <taxon>Methanobacteriota</taxon>
        <taxon>Stenosarchaea group</taxon>
        <taxon>Methanomicrobia</taxon>
        <taxon>Methanosarcinales</taxon>
        <taxon>Methanosarcinaceae</taxon>
        <taxon>Methanococcoides</taxon>
    </lineage>
</organism>
<evidence type="ECO:0000256" key="2">
    <source>
        <dbReference type="ARBA" id="ARBA00009054"/>
    </source>
</evidence>
<dbReference type="GO" id="GO:0005737">
    <property type="term" value="C:cytoplasm"/>
    <property type="evidence" value="ECO:0007669"/>
    <property type="project" value="UniProtKB-SubCell"/>
</dbReference>
<evidence type="ECO:0000256" key="10">
    <source>
        <dbReference type="SAM" id="MobiDB-lite"/>
    </source>
</evidence>
<keyword evidence="6 7" id="KW-0143">Chaperone</keyword>
<keyword evidence="4 7" id="KW-0963">Cytoplasm</keyword>
<dbReference type="EMBL" id="JRHO01000014">
    <property type="protein sequence ID" value="KGK98069.1"/>
    <property type="molecule type" value="Genomic_DNA"/>
</dbReference>
<dbReference type="CDD" id="cd00446">
    <property type="entry name" value="GrpE"/>
    <property type="match status" value="1"/>
</dbReference>
<keyword evidence="12" id="KW-1185">Reference proteome</keyword>
<comment type="function">
    <text evidence="7 8">Participates actively in the response to hyperosmotic and heat shock by preventing the aggregation of stress-denatured proteins, in association with DnaK and GrpE. It is the nucleotide exchange factor for DnaK and may function as a thermosensor. Unfolded proteins bind initially to DnaJ; upon interaction with the DnaJ-bound protein, DnaK hydrolyzes its bound ATP, resulting in the formation of a stable complex. GrpE releases ADP from DnaK; ATP binding to DnaK triggers the release of the substrate protein, thus completing the reaction cycle. Several rounds of ATP-dependent interactions between DnaJ, DnaK and GrpE are required for fully efficient folding.</text>
</comment>
<evidence type="ECO:0000256" key="1">
    <source>
        <dbReference type="ARBA" id="ARBA00004496"/>
    </source>
</evidence>
<dbReference type="FunFam" id="2.30.22.10:FF:000001">
    <property type="entry name" value="Protein GrpE"/>
    <property type="match status" value="1"/>
</dbReference>
<gene>
    <name evidence="7" type="primary">grpE</name>
    <name evidence="11" type="ORF">LI82_10020</name>
</gene>
<dbReference type="SUPFAM" id="SSF58014">
    <property type="entry name" value="Coiled-coil domain of nucleotide exchange factor GrpE"/>
    <property type="match status" value="1"/>
</dbReference>
<dbReference type="OrthoDB" id="372230at2157"/>
<comment type="subunit">
    <text evidence="3 7">Homodimer.</text>
</comment>
<dbReference type="RefSeq" id="WP_048195310.1">
    <property type="nucleotide sequence ID" value="NZ_CAAGSM010000001.1"/>
</dbReference>
<dbReference type="GO" id="GO:0051082">
    <property type="term" value="F:unfolded protein binding"/>
    <property type="evidence" value="ECO:0007669"/>
    <property type="project" value="TreeGrafter"/>
</dbReference>
<dbReference type="GO" id="GO:0042803">
    <property type="term" value="F:protein homodimerization activity"/>
    <property type="evidence" value="ECO:0007669"/>
    <property type="project" value="InterPro"/>
</dbReference>
<dbReference type="NCBIfam" id="NF010738">
    <property type="entry name" value="PRK14140.1"/>
    <property type="match status" value="1"/>
</dbReference>
<dbReference type="Gene3D" id="3.90.20.20">
    <property type="match status" value="1"/>
</dbReference>
<evidence type="ECO:0000256" key="4">
    <source>
        <dbReference type="ARBA" id="ARBA00022490"/>
    </source>
</evidence>
<dbReference type="PANTHER" id="PTHR21237:SF23">
    <property type="entry name" value="GRPE PROTEIN HOMOLOG, MITOCHONDRIAL"/>
    <property type="match status" value="1"/>
</dbReference>
<evidence type="ECO:0000313" key="11">
    <source>
        <dbReference type="EMBL" id="KGK98069.1"/>
    </source>
</evidence>
<dbReference type="NCBIfam" id="NF010750">
    <property type="entry name" value="PRK14153.1"/>
    <property type="match status" value="1"/>
</dbReference>
<dbReference type="Pfam" id="PF01025">
    <property type="entry name" value="GrpE"/>
    <property type="match status" value="1"/>
</dbReference>